<dbReference type="SUPFAM" id="SSF63411">
    <property type="entry name" value="LuxS/MPP-like metallohydrolase"/>
    <property type="match status" value="4"/>
</dbReference>
<evidence type="ECO:0000256" key="4">
    <source>
        <dbReference type="ARBA" id="ARBA00022723"/>
    </source>
</evidence>
<keyword evidence="6" id="KW-0862">Zinc</keyword>
<name>A0ABN6ESV8_9BACT</name>
<evidence type="ECO:0000256" key="3">
    <source>
        <dbReference type="ARBA" id="ARBA00022670"/>
    </source>
</evidence>
<accession>A0ABN6ESV8</accession>
<feature type="domain" description="Peptidase M16 C-terminal" evidence="10">
    <location>
        <begin position="190"/>
        <end position="368"/>
    </location>
</feature>
<evidence type="ECO:0000259" key="10">
    <source>
        <dbReference type="Pfam" id="PF05193"/>
    </source>
</evidence>
<evidence type="ECO:0000256" key="7">
    <source>
        <dbReference type="ARBA" id="ARBA00023049"/>
    </source>
</evidence>
<keyword evidence="12" id="KW-1185">Reference proteome</keyword>
<dbReference type="Gene3D" id="3.30.830.10">
    <property type="entry name" value="Metalloenzyme, LuxS/M16 peptidase-like"/>
    <property type="match status" value="4"/>
</dbReference>
<dbReference type="InterPro" id="IPR050626">
    <property type="entry name" value="Peptidase_M16"/>
</dbReference>
<feature type="domain" description="Peptidase M16 C-terminal" evidence="10">
    <location>
        <begin position="671"/>
        <end position="857"/>
    </location>
</feature>
<dbReference type="InterPro" id="IPR007863">
    <property type="entry name" value="Peptidase_M16_C"/>
</dbReference>
<evidence type="ECO:0000259" key="9">
    <source>
        <dbReference type="Pfam" id="PF00675"/>
    </source>
</evidence>
<dbReference type="InterPro" id="IPR001431">
    <property type="entry name" value="Pept_M16_Zn_BS"/>
</dbReference>
<protein>
    <submittedName>
        <fullName evidence="11">Peptidase M16</fullName>
    </submittedName>
</protein>
<evidence type="ECO:0000256" key="6">
    <source>
        <dbReference type="ARBA" id="ARBA00022833"/>
    </source>
</evidence>
<comment type="similarity">
    <text evidence="2 8">Belongs to the peptidase M16 family.</text>
</comment>
<proteinExistence type="inferred from homology"/>
<evidence type="ECO:0000313" key="11">
    <source>
        <dbReference type="EMBL" id="BCS88136.1"/>
    </source>
</evidence>
<keyword evidence="3" id="KW-0645">Protease</keyword>
<comment type="cofactor">
    <cofactor evidence="1">
        <name>Zn(2+)</name>
        <dbReference type="ChEBI" id="CHEBI:29105"/>
    </cofactor>
</comment>
<evidence type="ECO:0000313" key="12">
    <source>
        <dbReference type="Proteomes" id="UP001053296"/>
    </source>
</evidence>
<organism evidence="11 12">
    <name type="scientific">Pseudodesulfovibrio sediminis</name>
    <dbReference type="NCBI Taxonomy" id="2810563"/>
    <lineage>
        <taxon>Bacteria</taxon>
        <taxon>Pseudomonadati</taxon>
        <taxon>Thermodesulfobacteriota</taxon>
        <taxon>Desulfovibrionia</taxon>
        <taxon>Desulfovibrionales</taxon>
        <taxon>Desulfovibrionaceae</taxon>
    </lineage>
</organism>
<dbReference type="Pfam" id="PF00675">
    <property type="entry name" value="Peptidase_M16"/>
    <property type="match status" value="1"/>
</dbReference>
<dbReference type="InterPro" id="IPR011249">
    <property type="entry name" value="Metalloenz_LuxS/M16"/>
</dbReference>
<keyword evidence="7" id="KW-0482">Metalloprotease</keyword>
<dbReference type="PANTHER" id="PTHR43690:SF17">
    <property type="entry name" value="PROTEIN YHJJ"/>
    <property type="match status" value="1"/>
</dbReference>
<dbReference type="Pfam" id="PF05193">
    <property type="entry name" value="Peptidase_M16_C"/>
    <property type="match status" value="2"/>
</dbReference>
<evidence type="ECO:0000256" key="1">
    <source>
        <dbReference type="ARBA" id="ARBA00001947"/>
    </source>
</evidence>
<evidence type="ECO:0000256" key="8">
    <source>
        <dbReference type="RuleBase" id="RU004447"/>
    </source>
</evidence>
<reference evidence="11" key="1">
    <citation type="journal article" date="2022" name="Arch. Microbiol.">
        <title>Pseudodesulfovibrio sediminis sp. nov., a mesophilic and neutrophilic sulfate-reducing bacterium isolated from sediment of a brackish lake.</title>
        <authorList>
            <person name="Takahashi A."/>
            <person name="Kojima H."/>
            <person name="Watanabe M."/>
            <person name="Fukui M."/>
        </authorList>
    </citation>
    <scope>NUCLEOTIDE SEQUENCE</scope>
    <source>
        <strain evidence="11">SF6</strain>
    </source>
</reference>
<evidence type="ECO:0000256" key="2">
    <source>
        <dbReference type="ARBA" id="ARBA00007261"/>
    </source>
</evidence>
<dbReference type="PANTHER" id="PTHR43690">
    <property type="entry name" value="NARDILYSIN"/>
    <property type="match status" value="1"/>
</dbReference>
<dbReference type="InterPro" id="IPR011765">
    <property type="entry name" value="Pept_M16_N"/>
</dbReference>
<dbReference type="Proteomes" id="UP001053296">
    <property type="component" value="Chromosome"/>
</dbReference>
<keyword evidence="5" id="KW-0378">Hydrolase</keyword>
<sequence>MDGSWPHEHSSLRPNPDAVFGRLENGFRYVLLRHGAPKGRAALYLDMQVGSLMETDAQAGIAHYMEHMVFNGSRHFPPGELIKYFQSVGMRFGSDANAHTSTQETVYKLQVPTSDADVLHQGLVVLSDFLGGASISEQEVSNERGVILEEKIARDTERFRASLRRLNFLLPGTRFVNPTIGVESVIKGANAKLLRGFYDSWYRPELAVLVVVGDFDVQALEAEVKAVFSSAKARGVRPEVPAWGDASLKGVHFYYDRRPDASGMVSVEALHPRKYEHDSLAVQRTLIKGQLAVRMLQARLMTLVDREGSPCIKAMSRIGRTFSLFDNARIIAIPREGQWKQAVHLVENELRRALDHGFTSVELQRAKKFYGNYFKQSLKKETARDSADIAQEIVACLNQDRVYQSPSQTYELFLPMLSELTLNEVNATFRDAWDSGNRMVGLSGVELDAKVEPEAELSAVWTAASKDPVVAWKAEDEVSFPYLKVPSYSGQSVERFEEISLTKPYCYQRTEFSNGFSLFMKNTSVEKDKVFLNLSFGRGTALMSDKEQALARFVLKVLRNSGVGRLTSLQQSQVLAGRSIDFSWKAQSMGLGLYVSCLRSDLDMAFHLLRTALLNPVVRQNQYDAALTQVKNDNSQQANTSSGVLSMKGKRFLAEGAGHFADLDYAEVETFSLKDVRNYISSAFRQGPLFLCAVGDFEPDVMENLAGRFFGTLPEWKAADGDPVKLHFPVGQSETAHIKHESSQAGVLLAVPVPYIDSGENVSGGHAVYVEQVKLRLLRRVLADRLRVNLRERLGVSYSPRAILKNSVLYKGYGYLGVQVETEVGNTEVVEKEIRKIMKDLTDSGVTAEELNRVVRQSLALQKKVVNRLGYWNSLLYTTARVHPDGFERAASAARIIESVSAQDMTVLARKYLMLDNAALFTVLPSDL</sequence>
<dbReference type="PROSITE" id="PS00143">
    <property type="entry name" value="INSULINASE"/>
    <property type="match status" value="1"/>
</dbReference>
<dbReference type="EMBL" id="AP024485">
    <property type="protein sequence ID" value="BCS88136.1"/>
    <property type="molecule type" value="Genomic_DNA"/>
</dbReference>
<evidence type="ECO:0000256" key="5">
    <source>
        <dbReference type="ARBA" id="ARBA00022801"/>
    </source>
</evidence>
<feature type="domain" description="Peptidase M16 N-terminal" evidence="9">
    <location>
        <begin position="29"/>
        <end position="157"/>
    </location>
</feature>
<gene>
    <name evidence="11" type="ORF">PSDVSF_13780</name>
</gene>
<keyword evidence="4" id="KW-0479">Metal-binding</keyword>